<evidence type="ECO:0000313" key="1">
    <source>
        <dbReference type="EMBL" id="KAH7279064.1"/>
    </source>
</evidence>
<dbReference type="AlphaFoldDB" id="A0A8T2Q5L8"/>
<protein>
    <submittedName>
        <fullName evidence="1">Uncharacterized protein</fullName>
    </submittedName>
</protein>
<dbReference type="Proteomes" id="UP000825935">
    <property type="component" value="Chromosome 37"/>
</dbReference>
<proteinExistence type="predicted"/>
<sequence>MILSVTALPTLYVKHGLCPMTVRLRPRCLALSMQIGGDVGSPPFRINTKARVETLPICVESPLSYPSKMNLSMLILILRFFYCGVSGTVSSTFDCPFGML</sequence>
<evidence type="ECO:0000313" key="2">
    <source>
        <dbReference type="Proteomes" id="UP000825935"/>
    </source>
</evidence>
<accession>A0A8T2Q5L8</accession>
<organism evidence="1 2">
    <name type="scientific">Ceratopteris richardii</name>
    <name type="common">Triangle waterfern</name>
    <dbReference type="NCBI Taxonomy" id="49495"/>
    <lineage>
        <taxon>Eukaryota</taxon>
        <taxon>Viridiplantae</taxon>
        <taxon>Streptophyta</taxon>
        <taxon>Embryophyta</taxon>
        <taxon>Tracheophyta</taxon>
        <taxon>Polypodiopsida</taxon>
        <taxon>Polypodiidae</taxon>
        <taxon>Polypodiales</taxon>
        <taxon>Pteridineae</taxon>
        <taxon>Pteridaceae</taxon>
        <taxon>Parkerioideae</taxon>
        <taxon>Ceratopteris</taxon>
    </lineage>
</organism>
<gene>
    <name evidence="1" type="ORF">KP509_37G003800</name>
</gene>
<reference evidence="1" key="1">
    <citation type="submission" date="2021-08" db="EMBL/GenBank/DDBJ databases">
        <title>WGS assembly of Ceratopteris richardii.</title>
        <authorList>
            <person name="Marchant D.B."/>
            <person name="Chen G."/>
            <person name="Jenkins J."/>
            <person name="Shu S."/>
            <person name="Leebens-Mack J."/>
            <person name="Grimwood J."/>
            <person name="Schmutz J."/>
            <person name="Soltis P."/>
            <person name="Soltis D."/>
            <person name="Chen Z.-H."/>
        </authorList>
    </citation>
    <scope>NUCLEOTIDE SEQUENCE</scope>
    <source>
        <strain evidence="1">Whitten #5841</strain>
        <tissue evidence="1">Leaf</tissue>
    </source>
</reference>
<dbReference type="EMBL" id="CM035442">
    <property type="protein sequence ID" value="KAH7279064.1"/>
    <property type="molecule type" value="Genomic_DNA"/>
</dbReference>
<comment type="caution">
    <text evidence="1">The sequence shown here is derived from an EMBL/GenBank/DDBJ whole genome shotgun (WGS) entry which is preliminary data.</text>
</comment>
<name>A0A8T2Q5L8_CERRI</name>
<keyword evidence="2" id="KW-1185">Reference proteome</keyword>